<evidence type="ECO:0000313" key="2">
    <source>
        <dbReference type="EMBL" id="PVE48853.1"/>
    </source>
</evidence>
<dbReference type="Gene3D" id="3.20.20.190">
    <property type="entry name" value="Phosphatidylinositol (PI) phosphodiesterase"/>
    <property type="match status" value="1"/>
</dbReference>
<dbReference type="InterPro" id="IPR030395">
    <property type="entry name" value="GP_PDE_dom"/>
</dbReference>
<dbReference type="InterPro" id="IPR017946">
    <property type="entry name" value="PLC-like_Pdiesterase_TIM-brl"/>
</dbReference>
<dbReference type="CDD" id="cd08561">
    <property type="entry name" value="GDPD_cytoplasmic_ScUgpQ2_like"/>
    <property type="match status" value="1"/>
</dbReference>
<gene>
    <name evidence="2" type="ORF">DDE23_00140</name>
</gene>
<protein>
    <submittedName>
        <fullName evidence="2">Glycerophosphodiester phosphodiesterase</fullName>
    </submittedName>
</protein>
<proteinExistence type="predicted"/>
<evidence type="ECO:0000313" key="3">
    <source>
        <dbReference type="Proteomes" id="UP000244810"/>
    </source>
</evidence>
<dbReference type="PANTHER" id="PTHR43805:SF1">
    <property type="entry name" value="GP-PDE DOMAIN-CONTAINING PROTEIN"/>
    <property type="match status" value="1"/>
</dbReference>
<comment type="caution">
    <text evidence="2">The sequence shown here is derived from an EMBL/GenBank/DDBJ whole genome shotgun (WGS) entry which is preliminary data.</text>
</comment>
<dbReference type="GO" id="GO:0006629">
    <property type="term" value="P:lipid metabolic process"/>
    <property type="evidence" value="ECO:0007669"/>
    <property type="project" value="InterPro"/>
</dbReference>
<dbReference type="Proteomes" id="UP000244810">
    <property type="component" value="Unassembled WGS sequence"/>
</dbReference>
<dbReference type="EMBL" id="QDDR01000001">
    <property type="protein sequence ID" value="PVE48853.1"/>
    <property type="molecule type" value="Genomic_DNA"/>
</dbReference>
<dbReference type="Pfam" id="PF03009">
    <property type="entry name" value="GDPD"/>
    <property type="match status" value="2"/>
</dbReference>
<accession>A0A2T7UVQ3</accession>
<dbReference type="RefSeq" id="WP_107754521.1">
    <property type="nucleotide sequence ID" value="NZ_QBKF01000014.1"/>
</dbReference>
<dbReference type="SUPFAM" id="SSF51695">
    <property type="entry name" value="PLC-like phosphodiesterases"/>
    <property type="match status" value="1"/>
</dbReference>
<keyword evidence="3" id="KW-1185">Reference proteome</keyword>
<dbReference type="PROSITE" id="PS51704">
    <property type="entry name" value="GP_PDE"/>
    <property type="match status" value="1"/>
</dbReference>
<dbReference type="AlphaFoldDB" id="A0A2T7UVQ3"/>
<dbReference type="PANTHER" id="PTHR43805">
    <property type="entry name" value="GLYCEROPHOSPHORYL DIESTER PHOSPHODIESTERASE"/>
    <property type="match status" value="1"/>
</dbReference>
<dbReference type="GO" id="GO:0008081">
    <property type="term" value="F:phosphoric diester hydrolase activity"/>
    <property type="evidence" value="ECO:0007669"/>
    <property type="project" value="InterPro"/>
</dbReference>
<organism evidence="2 3">
    <name type="scientific">Pararhodobacter aggregans</name>
    <dbReference type="NCBI Taxonomy" id="404875"/>
    <lineage>
        <taxon>Bacteria</taxon>
        <taxon>Pseudomonadati</taxon>
        <taxon>Pseudomonadota</taxon>
        <taxon>Alphaproteobacteria</taxon>
        <taxon>Rhodobacterales</taxon>
        <taxon>Paracoccaceae</taxon>
        <taxon>Pararhodobacter</taxon>
    </lineage>
</organism>
<dbReference type="OrthoDB" id="1854250at2"/>
<feature type="domain" description="GP-PDE" evidence="1">
    <location>
        <begin position="11"/>
        <end position="243"/>
    </location>
</feature>
<reference evidence="2 3" key="1">
    <citation type="journal article" date="2011" name="Syst. Appl. Microbiol.">
        <title>Defluviimonas denitrificans gen. nov., sp. nov., and Pararhodobacter aggregans gen. nov., sp. nov., non-phototrophic Rhodobacteraceae from the biofilter of a marine aquaculture.</title>
        <authorList>
            <person name="Foesel B.U."/>
            <person name="Drake H.L."/>
            <person name="Schramm A."/>
        </authorList>
    </citation>
    <scope>NUCLEOTIDE SEQUENCE [LARGE SCALE GENOMIC DNA]</scope>
    <source>
        <strain evidence="2 3">D1-19</strain>
    </source>
</reference>
<evidence type="ECO:0000259" key="1">
    <source>
        <dbReference type="PROSITE" id="PS51704"/>
    </source>
</evidence>
<sequence length="253" mass="27891">MTHGWLDHPGPVAIAHRGGSLENDENTMPAFAHAVALGYRHIETDVHLTADGAVVIHHDPTLKRLTGDPRPIAALTRRDLARIRTHSGAPIPLLADLLEEFPELHVNIESKCDAVVEPLAALVTRMRALPRIGTGSFAGARTARLRALLGQDLCWSPSLRGALGLWLTGWGLPLPRGGFPMVQVPRRFRGIEVVTPRFLRAAHRHGIRVQVWTVNEADDMQALLDMGVDGLMTDRPSLLKQILIDRGEWRDHA</sequence>
<name>A0A2T7UVQ3_9RHOB</name>